<evidence type="ECO:0000256" key="4">
    <source>
        <dbReference type="ARBA" id="ARBA00022801"/>
    </source>
</evidence>
<dbReference type="InterPro" id="IPR029149">
    <property type="entry name" value="Creatin/AminoP/Spt16_N"/>
</dbReference>
<evidence type="ECO:0000256" key="7">
    <source>
        <dbReference type="SAM" id="MobiDB-lite"/>
    </source>
</evidence>
<feature type="domain" description="Creatinase N-terminal" evidence="9">
    <location>
        <begin position="186"/>
        <end position="318"/>
    </location>
</feature>
<gene>
    <name evidence="11" type="ORF">RHS04_06440</name>
</gene>
<dbReference type="SUPFAM" id="SSF55920">
    <property type="entry name" value="Creatinase/aminopeptidase"/>
    <property type="match status" value="1"/>
</dbReference>
<dbReference type="Pfam" id="PF16189">
    <property type="entry name" value="Creatinase_N_2"/>
    <property type="match status" value="1"/>
</dbReference>
<dbReference type="GO" id="GO:0070006">
    <property type="term" value="F:metalloaminopeptidase activity"/>
    <property type="evidence" value="ECO:0007669"/>
    <property type="project" value="InterPro"/>
</dbReference>
<evidence type="ECO:0000256" key="3">
    <source>
        <dbReference type="ARBA" id="ARBA00022723"/>
    </source>
</evidence>
<dbReference type="Pfam" id="PF00557">
    <property type="entry name" value="Peptidase_M24"/>
    <property type="match status" value="1"/>
</dbReference>
<dbReference type="Proteomes" id="UP000650582">
    <property type="component" value="Unassembled WGS sequence"/>
</dbReference>
<dbReference type="Pfam" id="PF16188">
    <property type="entry name" value="Peptidase_M24_C"/>
    <property type="match status" value="1"/>
</dbReference>
<keyword evidence="3" id="KW-0479">Metal-binding</keyword>
<feature type="region of interest" description="Disordered" evidence="7">
    <location>
        <begin position="37"/>
        <end position="61"/>
    </location>
</feature>
<dbReference type="AlphaFoldDB" id="A0A8H7H5L9"/>
<keyword evidence="6" id="KW-0175">Coiled coil</keyword>
<protein>
    <submittedName>
        <fullName evidence="11">Creatinase aminopeptidase</fullName>
    </submittedName>
</protein>
<dbReference type="PANTHER" id="PTHR43763:SF6">
    <property type="entry name" value="XAA-PRO AMINOPEPTIDASE 1"/>
    <property type="match status" value="1"/>
</dbReference>
<comment type="cofactor">
    <cofactor evidence="1">
        <name>Mn(2+)</name>
        <dbReference type="ChEBI" id="CHEBI:29035"/>
    </cofactor>
</comment>
<dbReference type="Pfam" id="PF01321">
    <property type="entry name" value="Creatinase_N"/>
    <property type="match status" value="1"/>
</dbReference>
<dbReference type="EMBL" id="JACYCC010000050">
    <property type="protein sequence ID" value="KAF8676583.1"/>
    <property type="molecule type" value="Genomic_DNA"/>
</dbReference>
<dbReference type="PANTHER" id="PTHR43763">
    <property type="entry name" value="XAA-PRO AMINOPEPTIDASE 1"/>
    <property type="match status" value="1"/>
</dbReference>
<evidence type="ECO:0000256" key="6">
    <source>
        <dbReference type="SAM" id="Coils"/>
    </source>
</evidence>
<evidence type="ECO:0000259" key="10">
    <source>
        <dbReference type="Pfam" id="PF16188"/>
    </source>
</evidence>
<evidence type="ECO:0000259" key="9">
    <source>
        <dbReference type="Pfam" id="PF01321"/>
    </source>
</evidence>
<dbReference type="Gene3D" id="3.40.350.10">
    <property type="entry name" value="Creatinase/prolidase N-terminal domain"/>
    <property type="match status" value="2"/>
</dbReference>
<reference evidence="11" key="1">
    <citation type="submission" date="2020-09" db="EMBL/GenBank/DDBJ databases">
        <title>Comparative genome analyses of four rice-infecting Rhizoctonia solani isolates reveal extensive enrichment of homogalacturonan modification genes.</title>
        <authorList>
            <person name="Lee D.-Y."/>
            <person name="Jeon J."/>
            <person name="Kim K.-T."/>
            <person name="Cheong K."/>
            <person name="Song H."/>
            <person name="Choi G."/>
            <person name="Ko J."/>
            <person name="Opiyo S.O."/>
            <person name="Zuo S."/>
            <person name="Madhav S."/>
            <person name="Lee Y.-H."/>
            <person name="Wang G.-L."/>
        </authorList>
    </citation>
    <scope>NUCLEOTIDE SEQUENCE</scope>
    <source>
        <strain evidence="11">AG1-IA YN-7</strain>
    </source>
</reference>
<dbReference type="InterPro" id="IPR000994">
    <property type="entry name" value="Pept_M24"/>
</dbReference>
<dbReference type="InterPro" id="IPR050422">
    <property type="entry name" value="X-Pro_aminopeptidase_P"/>
</dbReference>
<dbReference type="InterPro" id="IPR032416">
    <property type="entry name" value="Peptidase_M24_C"/>
</dbReference>
<evidence type="ECO:0000256" key="1">
    <source>
        <dbReference type="ARBA" id="ARBA00001936"/>
    </source>
</evidence>
<comment type="similarity">
    <text evidence="2">Belongs to the peptidase M24B family.</text>
</comment>
<dbReference type="SUPFAM" id="SSF53092">
    <property type="entry name" value="Creatinase/prolidase N-terminal domain"/>
    <property type="match status" value="1"/>
</dbReference>
<evidence type="ECO:0000259" key="8">
    <source>
        <dbReference type="Pfam" id="PF00557"/>
    </source>
</evidence>
<dbReference type="FunFam" id="3.40.350.10:FF:000003">
    <property type="entry name" value="Xaa-pro aminopeptidase P"/>
    <property type="match status" value="1"/>
</dbReference>
<feature type="coiled-coil region" evidence="6">
    <location>
        <begin position="422"/>
        <end position="459"/>
    </location>
</feature>
<dbReference type="InterPro" id="IPR036005">
    <property type="entry name" value="Creatinase/aminopeptidase-like"/>
</dbReference>
<keyword evidence="5" id="KW-0464">Manganese</keyword>
<proteinExistence type="inferred from homology"/>
<dbReference type="CDD" id="cd01085">
    <property type="entry name" value="APP"/>
    <property type="match status" value="1"/>
</dbReference>
<evidence type="ECO:0000256" key="2">
    <source>
        <dbReference type="ARBA" id="ARBA00008766"/>
    </source>
</evidence>
<dbReference type="GO" id="GO:0005737">
    <property type="term" value="C:cytoplasm"/>
    <property type="evidence" value="ECO:0007669"/>
    <property type="project" value="UniProtKB-ARBA"/>
</dbReference>
<keyword evidence="11" id="KW-0645">Protease</keyword>
<comment type="caution">
    <text evidence="11">The sequence shown here is derived from an EMBL/GenBank/DDBJ whole genome shotgun (WGS) entry which is preliminary data.</text>
</comment>
<dbReference type="Gene3D" id="3.90.230.10">
    <property type="entry name" value="Creatinase/methionine aminopeptidase superfamily"/>
    <property type="match status" value="1"/>
</dbReference>
<dbReference type="FunFam" id="3.90.230.10:FF:000007">
    <property type="entry name" value="Xaa-Pro aminopeptidase P"/>
    <property type="match status" value="1"/>
</dbReference>
<keyword evidence="11" id="KW-0031">Aminopeptidase</keyword>
<organism evidence="11 12">
    <name type="scientific">Rhizoctonia solani</name>
    <dbReference type="NCBI Taxonomy" id="456999"/>
    <lineage>
        <taxon>Eukaryota</taxon>
        <taxon>Fungi</taxon>
        <taxon>Dikarya</taxon>
        <taxon>Basidiomycota</taxon>
        <taxon>Agaricomycotina</taxon>
        <taxon>Agaricomycetes</taxon>
        <taxon>Cantharellales</taxon>
        <taxon>Ceratobasidiaceae</taxon>
        <taxon>Rhizoctonia</taxon>
    </lineage>
</organism>
<dbReference type="InterPro" id="IPR033740">
    <property type="entry name" value="Pept_M24B"/>
</dbReference>
<accession>A0A8H7H5L9</accession>
<sequence>MRVCLCGEEACLRDAECKTAKWGDARVGFEETRVRLTGPVGHPRSENVVPGKHGGNKRPRLHCSTRLSDRTWLEPAATELCLIVTPHSAKTRKARGYLEATSLVLFQEPLGIYFEKEKRSAPVFLNGNAPSSSVQRQVGLSRSFPTSSATGPRFKSLHRLVLPIQIMSEQDTNGKAGARTVNTSERLDALRLLMKENQVDAYVVVSEDQHSSEYLADCDARRAFISGFDGSAGCAIISASGAFLFTDGRYFLQAEQQLDSNWTLMKQGLPGVPTWQEFLAKKLPDGTKIGIDPTLISVSDATSLKKTLTPRNSSLVPICSNLVDKVWNSRPARPANPIHPLPLEYAGASAAEKLGMLRAKLARAGATGVVVSLLDEVAWLVGMRGSDIDYNPVFFAYAVVTPNTATLFVNSSQLTPEAQDNLKEAGWEIEQYESIMKRLEELGSKVTEIKEEVKVTEEEDVEDTQPKGEAQGKVLIDSKASLAVAHALGDNHYQIVRSAVADAKSIKNTVELEGFRNSHVRDGVALARYFAHLEEHLSGPEEPKWSEYQGAQVLERYRSELDLFKGLSFTTISSTGPNGAIIHYSPAKEGSAEIKKEQIYLCDSGGALSFLDGTTDVTRTWHFGTPTAQEKRAFTRVLQGHISIDTAVFPTGTTGYLLDAFARRALWADGLDYRHGTGHGVGHYLCVHEGPQGIGTRIAYNDTKLKEGMVLSNEPGYYEDGKFGIRIESIVLVRKVSTPNDFGSRGYLGFEHVTMCPIQTKLVDKTLLTAGEIQWLNDYHAEVLKKVGPELAKVGDSRAQAWLQRECAKI</sequence>
<evidence type="ECO:0000313" key="11">
    <source>
        <dbReference type="EMBL" id="KAF8676583.1"/>
    </source>
</evidence>
<feature type="domain" description="Peptidase M24 C-terminal" evidence="10">
    <location>
        <begin position="746"/>
        <end position="810"/>
    </location>
</feature>
<evidence type="ECO:0000256" key="5">
    <source>
        <dbReference type="ARBA" id="ARBA00023211"/>
    </source>
</evidence>
<dbReference type="GO" id="GO:0046872">
    <property type="term" value="F:metal ion binding"/>
    <property type="evidence" value="ECO:0007669"/>
    <property type="project" value="UniProtKB-KW"/>
</dbReference>
<dbReference type="InterPro" id="IPR000587">
    <property type="entry name" value="Creatinase_N"/>
</dbReference>
<name>A0A8H7H5L9_9AGAM</name>
<feature type="domain" description="Peptidase M24" evidence="8">
    <location>
        <begin position="515"/>
        <end position="734"/>
    </location>
</feature>
<evidence type="ECO:0000313" key="12">
    <source>
        <dbReference type="Proteomes" id="UP000650582"/>
    </source>
</evidence>
<keyword evidence="4" id="KW-0378">Hydrolase</keyword>